<dbReference type="EMBL" id="JACIES010000007">
    <property type="protein sequence ID" value="MBB4026911.1"/>
    <property type="molecule type" value="Genomic_DNA"/>
</dbReference>
<dbReference type="AlphaFoldDB" id="A0A7W6HXN3"/>
<evidence type="ECO:0000256" key="3">
    <source>
        <dbReference type="ARBA" id="ARBA00023163"/>
    </source>
</evidence>
<evidence type="ECO:0000256" key="2">
    <source>
        <dbReference type="ARBA" id="ARBA00023125"/>
    </source>
</evidence>
<gene>
    <name evidence="5" type="ORF">GGR14_002714</name>
</gene>
<dbReference type="GeneID" id="93102282"/>
<evidence type="ECO:0000313" key="5">
    <source>
        <dbReference type="EMBL" id="MBB4026911.1"/>
    </source>
</evidence>
<dbReference type="InterPro" id="IPR009057">
    <property type="entry name" value="Homeodomain-like_sf"/>
</dbReference>
<protein>
    <submittedName>
        <fullName evidence="5">AraC-like DNA-binding protein</fullName>
    </submittedName>
</protein>
<evidence type="ECO:0000256" key="1">
    <source>
        <dbReference type="ARBA" id="ARBA00023015"/>
    </source>
</evidence>
<keyword evidence="2 5" id="KW-0238">DNA-binding</keyword>
<dbReference type="RefSeq" id="WP_124316350.1">
    <property type="nucleotide sequence ID" value="NZ_AP028155.1"/>
</dbReference>
<dbReference type="SMART" id="SM00342">
    <property type="entry name" value="HTH_ARAC"/>
    <property type="match status" value="1"/>
</dbReference>
<feature type="domain" description="HTH araC/xylS-type" evidence="4">
    <location>
        <begin position="176"/>
        <end position="274"/>
    </location>
</feature>
<evidence type="ECO:0000313" key="6">
    <source>
        <dbReference type="Proteomes" id="UP000546007"/>
    </source>
</evidence>
<keyword evidence="3" id="KW-0804">Transcription</keyword>
<dbReference type="GO" id="GO:0043565">
    <property type="term" value="F:sequence-specific DNA binding"/>
    <property type="evidence" value="ECO:0007669"/>
    <property type="project" value="InterPro"/>
</dbReference>
<keyword evidence="1" id="KW-0805">Transcription regulation</keyword>
<dbReference type="Pfam" id="PF12833">
    <property type="entry name" value="HTH_18"/>
    <property type="match status" value="1"/>
</dbReference>
<comment type="caution">
    <text evidence="5">The sequence shown here is derived from an EMBL/GenBank/DDBJ whole genome shotgun (WGS) entry which is preliminary data.</text>
</comment>
<dbReference type="SUPFAM" id="SSF46689">
    <property type="entry name" value="Homeodomain-like"/>
    <property type="match status" value="1"/>
</dbReference>
<dbReference type="InterPro" id="IPR018060">
    <property type="entry name" value="HTH_AraC"/>
</dbReference>
<dbReference type="Proteomes" id="UP000546007">
    <property type="component" value="Unassembled WGS sequence"/>
</dbReference>
<keyword evidence="6" id="KW-1185">Reference proteome</keyword>
<organism evidence="5 6">
    <name type="scientific">Butyricimonas faecihominis</name>
    <dbReference type="NCBI Taxonomy" id="1472416"/>
    <lineage>
        <taxon>Bacteria</taxon>
        <taxon>Pseudomonadati</taxon>
        <taxon>Bacteroidota</taxon>
        <taxon>Bacteroidia</taxon>
        <taxon>Bacteroidales</taxon>
        <taxon>Odoribacteraceae</taxon>
        <taxon>Butyricimonas</taxon>
    </lineage>
</organism>
<dbReference type="Gene3D" id="1.10.10.60">
    <property type="entry name" value="Homeodomain-like"/>
    <property type="match status" value="1"/>
</dbReference>
<dbReference type="OrthoDB" id="2585681at2"/>
<evidence type="ECO:0000259" key="4">
    <source>
        <dbReference type="PROSITE" id="PS01124"/>
    </source>
</evidence>
<reference evidence="5 6" key="1">
    <citation type="submission" date="2020-08" db="EMBL/GenBank/DDBJ databases">
        <title>Genomic Encyclopedia of Type Strains, Phase IV (KMG-IV): sequencing the most valuable type-strain genomes for metagenomic binning, comparative biology and taxonomic classification.</title>
        <authorList>
            <person name="Goeker M."/>
        </authorList>
    </citation>
    <scope>NUCLEOTIDE SEQUENCE [LARGE SCALE GENOMIC DNA]</scope>
    <source>
        <strain evidence="5 6">DSM 105721</strain>
    </source>
</reference>
<accession>A0A7W6HXN3</accession>
<dbReference type="PANTHER" id="PTHR43280">
    <property type="entry name" value="ARAC-FAMILY TRANSCRIPTIONAL REGULATOR"/>
    <property type="match status" value="1"/>
</dbReference>
<sequence>MELTFNTKLKGTIALTDSFQLTKTLREDNSLYKFIWARKGTVTIDVDHQLITLQENDIISLTNLHHLEIKESEGDYMILLFNSNFYCIYGNDHEVSCSGFLFNGTSRIMHFRLSEEEKATCEAIITSLQSEFQVNDNLKEEMLRILLKHFIIHATRVARKNLHITPDMEESFNSVRRFYVLVDQHFKEKKQVQDYADMLCKSPKTLSHLLSLYNLPSPLKVIHQRVEAEAKRLLLYSEMTAKEIAHLLGFEDQASFSRFFKKVSGESITQYKRQLKESGKIDN</sequence>
<dbReference type="PROSITE" id="PS01124">
    <property type="entry name" value="HTH_ARAC_FAMILY_2"/>
    <property type="match status" value="1"/>
</dbReference>
<name>A0A7W6HXN3_9BACT</name>
<dbReference type="GO" id="GO:0003700">
    <property type="term" value="F:DNA-binding transcription factor activity"/>
    <property type="evidence" value="ECO:0007669"/>
    <property type="project" value="InterPro"/>
</dbReference>
<proteinExistence type="predicted"/>
<dbReference type="PANTHER" id="PTHR43280:SF32">
    <property type="entry name" value="TRANSCRIPTIONAL REGULATORY PROTEIN"/>
    <property type="match status" value="1"/>
</dbReference>